<protein>
    <submittedName>
        <fullName evidence="2">Uncharacterized protein</fullName>
    </submittedName>
</protein>
<comment type="caution">
    <text evidence="2">The sequence shown here is derived from an EMBL/GenBank/DDBJ whole genome shotgun (WGS) entry which is preliminary data.</text>
</comment>
<dbReference type="EMBL" id="CAJVCH010570137">
    <property type="protein sequence ID" value="CAG7834159.1"/>
    <property type="molecule type" value="Genomic_DNA"/>
</dbReference>
<evidence type="ECO:0000313" key="2">
    <source>
        <dbReference type="EMBL" id="CAG7834159.1"/>
    </source>
</evidence>
<proteinExistence type="predicted"/>
<dbReference type="Proteomes" id="UP000708208">
    <property type="component" value="Unassembled WGS sequence"/>
</dbReference>
<name>A0A8J2LJB7_9HEXA</name>
<accession>A0A8J2LJB7</accession>
<feature type="region of interest" description="Disordered" evidence="1">
    <location>
        <begin position="1"/>
        <end position="20"/>
    </location>
</feature>
<organism evidence="2 3">
    <name type="scientific">Allacma fusca</name>
    <dbReference type="NCBI Taxonomy" id="39272"/>
    <lineage>
        <taxon>Eukaryota</taxon>
        <taxon>Metazoa</taxon>
        <taxon>Ecdysozoa</taxon>
        <taxon>Arthropoda</taxon>
        <taxon>Hexapoda</taxon>
        <taxon>Collembola</taxon>
        <taxon>Symphypleona</taxon>
        <taxon>Sminthuridae</taxon>
        <taxon>Allacma</taxon>
    </lineage>
</organism>
<gene>
    <name evidence="2" type="ORF">AFUS01_LOCUS43690</name>
</gene>
<feature type="non-terminal residue" evidence="2">
    <location>
        <position position="43"/>
    </location>
</feature>
<evidence type="ECO:0000313" key="3">
    <source>
        <dbReference type="Proteomes" id="UP000708208"/>
    </source>
</evidence>
<dbReference type="AlphaFoldDB" id="A0A8J2LJB7"/>
<keyword evidence="3" id="KW-1185">Reference proteome</keyword>
<evidence type="ECO:0000256" key="1">
    <source>
        <dbReference type="SAM" id="MobiDB-lite"/>
    </source>
</evidence>
<sequence length="43" mass="4678">MSNNDLEYTPDFEVPSENDTSQIVSVQSEILDEADSSIAKSGD</sequence>
<reference evidence="2" key="1">
    <citation type="submission" date="2021-06" db="EMBL/GenBank/DDBJ databases">
        <authorList>
            <person name="Hodson N. C."/>
            <person name="Mongue J. A."/>
            <person name="Jaron S. K."/>
        </authorList>
    </citation>
    <scope>NUCLEOTIDE SEQUENCE</scope>
</reference>